<proteinExistence type="predicted"/>
<keyword evidence="1" id="KW-0472">Membrane</keyword>
<organism evidence="2 3">
    <name type="scientific">Zooshikella ganghwensis</name>
    <dbReference type="NCBI Taxonomy" id="202772"/>
    <lineage>
        <taxon>Bacteria</taxon>
        <taxon>Pseudomonadati</taxon>
        <taxon>Pseudomonadota</taxon>
        <taxon>Gammaproteobacteria</taxon>
        <taxon>Oceanospirillales</taxon>
        <taxon>Zooshikellaceae</taxon>
        <taxon>Zooshikella</taxon>
    </lineage>
</organism>
<feature type="transmembrane region" description="Helical" evidence="1">
    <location>
        <begin position="225"/>
        <end position="245"/>
    </location>
</feature>
<protein>
    <submittedName>
        <fullName evidence="2">Uncharacterized protein</fullName>
    </submittedName>
</protein>
<evidence type="ECO:0000313" key="3">
    <source>
        <dbReference type="Proteomes" id="UP000257039"/>
    </source>
</evidence>
<reference evidence="2 3" key="1">
    <citation type="submission" date="2017-04" db="EMBL/GenBank/DDBJ databases">
        <title>Draft genome sequence of Zooshikella ganghwensis VG4 isolated from Red Sea sediments.</title>
        <authorList>
            <person name="Rehman Z."/>
            <person name="Alam I."/>
            <person name="Kamau A."/>
            <person name="Bajic V."/>
            <person name="Leiknes T."/>
        </authorList>
    </citation>
    <scope>NUCLEOTIDE SEQUENCE [LARGE SCALE GENOMIC DNA]</scope>
    <source>
        <strain evidence="2 3">VG4</strain>
    </source>
</reference>
<sequence length="250" mass="28825">MKQKTTLYSLVKWTFYISVIMGAVGFWFRNDFPAANERIIDPQVAKEPLQNKVNKESFKLMRNGVVYEVNPLYEYELSGLVVSLNHHDGKFGLHKRSEDHINVADLCVVWGVNAKQVDLNEFDFWNGEFTCNYLTKNSLQARLFKDNQLSNNHLVAVDEFIREKIADVKVGDQIYLKGWLSEYRNHLGSRGTSITRDDTGNGACETIYINDFKILDSMQTSWRTIYSMGLWGLLFSALIWVWGVGTGRFK</sequence>
<keyword evidence="1" id="KW-1133">Transmembrane helix</keyword>
<evidence type="ECO:0000256" key="1">
    <source>
        <dbReference type="SAM" id="Phobius"/>
    </source>
</evidence>
<dbReference type="EMBL" id="NDXW01000001">
    <property type="protein sequence ID" value="RDH42377.1"/>
    <property type="molecule type" value="Genomic_DNA"/>
</dbReference>
<dbReference type="Proteomes" id="UP000257039">
    <property type="component" value="Unassembled WGS sequence"/>
</dbReference>
<feature type="transmembrane region" description="Helical" evidence="1">
    <location>
        <begin position="7"/>
        <end position="28"/>
    </location>
</feature>
<evidence type="ECO:0000313" key="2">
    <source>
        <dbReference type="EMBL" id="RDH42377.1"/>
    </source>
</evidence>
<name>A0A4P9VJG6_9GAMM</name>
<gene>
    <name evidence="2" type="ORF">B9G39_02370</name>
</gene>
<dbReference type="RefSeq" id="WP_094785894.1">
    <property type="nucleotide sequence ID" value="NZ_NDXW01000001.1"/>
</dbReference>
<keyword evidence="1" id="KW-0812">Transmembrane</keyword>
<comment type="caution">
    <text evidence="2">The sequence shown here is derived from an EMBL/GenBank/DDBJ whole genome shotgun (WGS) entry which is preliminary data.</text>
</comment>
<dbReference type="AlphaFoldDB" id="A0A4P9VJG6"/>
<keyword evidence="3" id="KW-1185">Reference proteome</keyword>
<accession>A0A4P9VJG6</accession>